<dbReference type="InterPro" id="IPR012808">
    <property type="entry name" value="CHP02453"/>
</dbReference>
<proteinExistence type="predicted"/>
<protein>
    <recommendedName>
        <fullName evidence="3">TIGR02453 family protein</fullName>
    </recommendedName>
</protein>
<gene>
    <name evidence="1" type="ORF">HMPREF2137_08665</name>
</gene>
<dbReference type="Pfam" id="PF09365">
    <property type="entry name" value="DUF2461"/>
    <property type="match status" value="1"/>
</dbReference>
<dbReference type="EMBL" id="JRNN01000072">
    <property type="protein sequence ID" value="KGF34276.1"/>
    <property type="molecule type" value="Genomic_DNA"/>
</dbReference>
<organism evidence="1 2">
    <name type="scientific">Hoylesella buccalis DNF00853</name>
    <dbReference type="NCBI Taxonomy" id="1401074"/>
    <lineage>
        <taxon>Bacteria</taxon>
        <taxon>Pseudomonadati</taxon>
        <taxon>Bacteroidota</taxon>
        <taxon>Bacteroidia</taxon>
        <taxon>Bacteroidales</taxon>
        <taxon>Prevotellaceae</taxon>
        <taxon>Hoylesella</taxon>
    </lineage>
</organism>
<evidence type="ECO:0000313" key="2">
    <source>
        <dbReference type="Proteomes" id="UP000029556"/>
    </source>
</evidence>
<dbReference type="NCBIfam" id="TIGR02453">
    <property type="entry name" value="TIGR02453 family protein"/>
    <property type="match status" value="1"/>
</dbReference>
<comment type="caution">
    <text evidence="1">The sequence shown here is derived from an EMBL/GenBank/DDBJ whole genome shotgun (WGS) entry which is preliminary data.</text>
</comment>
<accession>A0A095ZIY1</accession>
<dbReference type="PANTHER" id="PTHR36452:SF1">
    <property type="entry name" value="DUF2461 DOMAIN-CONTAINING PROTEIN"/>
    <property type="match status" value="1"/>
</dbReference>
<reference evidence="1 2" key="1">
    <citation type="submission" date="2014-07" db="EMBL/GenBank/DDBJ databases">
        <authorList>
            <person name="McCorrison J."/>
            <person name="Sanka R."/>
            <person name="Torralba M."/>
            <person name="Gillis M."/>
            <person name="Haft D.H."/>
            <person name="Methe B."/>
            <person name="Sutton G."/>
            <person name="Nelson K.E."/>
        </authorList>
    </citation>
    <scope>NUCLEOTIDE SEQUENCE [LARGE SCALE GENOMIC DNA]</scope>
    <source>
        <strain evidence="1 2">DNF00853</strain>
    </source>
</reference>
<dbReference type="PANTHER" id="PTHR36452">
    <property type="entry name" value="CHROMOSOME 12, WHOLE GENOME SHOTGUN SEQUENCE"/>
    <property type="match status" value="1"/>
</dbReference>
<dbReference type="AlphaFoldDB" id="A0A095ZIY1"/>
<dbReference type="Proteomes" id="UP000029556">
    <property type="component" value="Unassembled WGS sequence"/>
</dbReference>
<dbReference type="InterPro" id="IPR015996">
    <property type="entry name" value="UCP028451"/>
</dbReference>
<evidence type="ECO:0008006" key="3">
    <source>
        <dbReference type="Google" id="ProtNLM"/>
    </source>
</evidence>
<dbReference type="OrthoDB" id="9794241at2"/>
<evidence type="ECO:0000313" key="1">
    <source>
        <dbReference type="EMBL" id="KGF34276.1"/>
    </source>
</evidence>
<dbReference type="RefSeq" id="WP_036873560.1">
    <property type="nucleotide sequence ID" value="NZ_JRNN01000072.1"/>
</dbReference>
<name>A0A095ZIY1_9BACT</name>
<dbReference type="PIRSF" id="PIRSF028451">
    <property type="entry name" value="UCP028451"/>
    <property type="match status" value="1"/>
</dbReference>
<sequence>MNIQCILKYLERIAKNNNREWYQAHKDEYLACRNDFEEGVERAIAAISKFDASVSHVTAKEACFRFNRDTRFSPDKSPYKRHFGAYISAKGRKSLHAGYYIHVQPGHCLLSAGAYWLPTHILTSCRNEMMGNIDEWRRCVENGKFVHFFGYATQGSWSDEQASDKGFGISRLKTCPKGFPADYEFIDYLRMKDYACWHRVEDDFFEGNGWIEPMTELFKVAQPMMEFTNRVIDDYE</sequence>